<reference evidence="1" key="1">
    <citation type="submission" date="2014-09" db="EMBL/GenBank/DDBJ databases">
        <authorList>
            <person name="Magalhaes I.L.F."/>
            <person name="Oliveira U."/>
            <person name="Santos F.R."/>
            <person name="Vidigal T.H.D.A."/>
            <person name="Brescovit A.D."/>
            <person name="Santos A.J."/>
        </authorList>
    </citation>
    <scope>NUCLEOTIDE SEQUENCE</scope>
    <source>
        <tissue evidence="1">Shoot tissue taken approximately 20 cm above the soil surface</tissue>
    </source>
</reference>
<organism evidence="1">
    <name type="scientific">Arundo donax</name>
    <name type="common">Giant reed</name>
    <name type="synonym">Donax arundinaceus</name>
    <dbReference type="NCBI Taxonomy" id="35708"/>
    <lineage>
        <taxon>Eukaryota</taxon>
        <taxon>Viridiplantae</taxon>
        <taxon>Streptophyta</taxon>
        <taxon>Embryophyta</taxon>
        <taxon>Tracheophyta</taxon>
        <taxon>Spermatophyta</taxon>
        <taxon>Magnoliopsida</taxon>
        <taxon>Liliopsida</taxon>
        <taxon>Poales</taxon>
        <taxon>Poaceae</taxon>
        <taxon>PACMAD clade</taxon>
        <taxon>Arundinoideae</taxon>
        <taxon>Arundineae</taxon>
        <taxon>Arundo</taxon>
    </lineage>
</organism>
<dbReference type="EMBL" id="GBRH01171926">
    <property type="protein sequence ID" value="JAE25970.1"/>
    <property type="molecule type" value="Transcribed_RNA"/>
</dbReference>
<accession>A0A0A9GLH7</accession>
<protein>
    <submittedName>
        <fullName evidence="1">Uncharacterized protein</fullName>
    </submittedName>
</protein>
<evidence type="ECO:0000313" key="1">
    <source>
        <dbReference type="EMBL" id="JAE25970.1"/>
    </source>
</evidence>
<proteinExistence type="predicted"/>
<dbReference type="AlphaFoldDB" id="A0A0A9GLH7"/>
<reference evidence="1" key="2">
    <citation type="journal article" date="2015" name="Data Brief">
        <title>Shoot transcriptome of the giant reed, Arundo donax.</title>
        <authorList>
            <person name="Barrero R.A."/>
            <person name="Guerrero F.D."/>
            <person name="Moolhuijzen P."/>
            <person name="Goolsby J.A."/>
            <person name="Tidwell J."/>
            <person name="Bellgard S.E."/>
            <person name="Bellgard M.I."/>
        </authorList>
    </citation>
    <scope>NUCLEOTIDE SEQUENCE</scope>
    <source>
        <tissue evidence="1">Shoot tissue taken approximately 20 cm above the soil surface</tissue>
    </source>
</reference>
<sequence>MYVSENKGAQYGSNIMSCSQKFVTSRNKFTHRSVARIRFIFLFWGILM</sequence>
<name>A0A0A9GLH7_ARUDO</name>